<dbReference type="PIRSF" id="PIRSF037259">
    <property type="entry name" value="EcsB_ABC"/>
    <property type="match status" value="1"/>
</dbReference>
<dbReference type="EMBL" id="JABASA010000006">
    <property type="protein sequence ID" value="NMD48844.1"/>
    <property type="molecule type" value="Genomic_DNA"/>
</dbReference>
<sequence length="344" mass="40182">MKTIFSKRRFAFLTQSSKYLRYVFNDHFVLVLIFLLGFLMVQYSQLLKHFPANHLPVIIILSVAVAALLFWGNSATYLEPADQHFLIVKEKEVIFLIKQAQKRAFFFWGTLQLIFLLILAPLFLRLGMSLLSFALFLLVFLALKWLIIAKKVQIFVHKGKLDWAKAISQERKRRQIILKFFSLFTNVKGLSASVKRRSYLDFVTGFLSRKHSHTWGHLYLRAFLRSEDYLGLTLRLGILSLLSLVFIANPLISAGLAVLFNYLLLFQLLTLYKHYDYQYLTRIFPIDSKAKKANLKQFLRTVLYLLTAVEMCVSFSWQKALFLAAAMIILNEFYLSYKIKKMID</sequence>
<dbReference type="GO" id="GO:0016020">
    <property type="term" value="C:membrane"/>
    <property type="evidence" value="ECO:0007669"/>
    <property type="project" value="InterPro"/>
</dbReference>
<protein>
    <submittedName>
        <fullName evidence="2">Multidrug ABC transporter permease</fullName>
    </submittedName>
</protein>
<dbReference type="AlphaFoldDB" id="A0A7X9LDC2"/>
<feature type="transmembrane region" description="Helical" evidence="1">
    <location>
        <begin position="322"/>
        <end position="339"/>
    </location>
</feature>
<feature type="transmembrane region" description="Helical" evidence="1">
    <location>
        <begin position="130"/>
        <end position="148"/>
    </location>
</feature>
<accession>A0A7X9LDC2</accession>
<evidence type="ECO:0000313" key="3">
    <source>
        <dbReference type="Proteomes" id="UP000532121"/>
    </source>
</evidence>
<feature type="transmembrane region" description="Helical" evidence="1">
    <location>
        <begin position="53"/>
        <end position="71"/>
    </location>
</feature>
<gene>
    <name evidence="2" type="ORF">HHO37_03935</name>
</gene>
<evidence type="ECO:0000256" key="1">
    <source>
        <dbReference type="SAM" id="Phobius"/>
    </source>
</evidence>
<proteinExistence type="predicted"/>
<name>A0A7X9LDC2_STRRT</name>
<dbReference type="InterPro" id="IPR010288">
    <property type="entry name" value="EcsB_ABC"/>
</dbReference>
<comment type="caution">
    <text evidence="2">The sequence shown here is derived from an EMBL/GenBank/DDBJ whole genome shotgun (WGS) entry which is preliminary data.</text>
</comment>
<organism evidence="2 3">
    <name type="scientific">Streptococcus ratti</name>
    <dbReference type="NCBI Taxonomy" id="1341"/>
    <lineage>
        <taxon>Bacteria</taxon>
        <taxon>Bacillati</taxon>
        <taxon>Bacillota</taxon>
        <taxon>Bacilli</taxon>
        <taxon>Lactobacillales</taxon>
        <taxon>Streptococcaceae</taxon>
        <taxon>Streptococcus</taxon>
    </lineage>
</organism>
<evidence type="ECO:0000313" key="2">
    <source>
        <dbReference type="EMBL" id="NMD48844.1"/>
    </source>
</evidence>
<keyword evidence="1" id="KW-1133">Transmembrane helix</keyword>
<keyword evidence="1" id="KW-0472">Membrane</keyword>
<feature type="transmembrane region" description="Helical" evidence="1">
    <location>
        <begin position="20"/>
        <end position="41"/>
    </location>
</feature>
<keyword evidence="1" id="KW-0812">Transmembrane</keyword>
<dbReference type="Pfam" id="PF05975">
    <property type="entry name" value="EcsB"/>
    <property type="match status" value="1"/>
</dbReference>
<dbReference type="RefSeq" id="WP_193523269.1">
    <property type="nucleotide sequence ID" value="NZ_JABASA010000006.1"/>
</dbReference>
<dbReference type="Proteomes" id="UP000532121">
    <property type="component" value="Unassembled WGS sequence"/>
</dbReference>
<feature type="transmembrane region" description="Helical" evidence="1">
    <location>
        <begin position="105"/>
        <end position="124"/>
    </location>
</feature>
<reference evidence="2 3" key="1">
    <citation type="submission" date="2020-04" db="EMBL/GenBank/DDBJ databases">
        <title>MicrobeNet Type strains.</title>
        <authorList>
            <person name="Nicholson A.C."/>
        </authorList>
    </citation>
    <scope>NUCLEOTIDE SEQUENCE [LARGE SCALE GENOMIC DNA]</scope>
    <source>
        <strain evidence="2 3">DSM 22768</strain>
    </source>
</reference>